<sequence>MKDCELYTGEAPHLMMVSGCHEASYGSFIQEFCFSKFKSDMGTLRKMLWCDWDKTFGWYGELINCTILIASKLDCYWPNKLVDEFFVAIHQHYFKTCPVSGRSLRDPPNSVLCPFIVVPVFVTLLVTALVVWRSKRSEGVV</sequence>
<evidence type="ECO:0000313" key="2">
    <source>
        <dbReference type="Proteomes" id="UP000827872"/>
    </source>
</evidence>
<keyword evidence="1" id="KW-0675">Receptor</keyword>
<evidence type="ECO:0000313" key="1">
    <source>
        <dbReference type="EMBL" id="KAH8012787.1"/>
    </source>
</evidence>
<keyword evidence="2" id="KW-1185">Reference proteome</keyword>
<proteinExistence type="predicted"/>
<dbReference type="EMBL" id="CM037615">
    <property type="protein sequence ID" value="KAH8012787.1"/>
    <property type="molecule type" value="Genomic_DNA"/>
</dbReference>
<comment type="caution">
    <text evidence="1">The sequence shown here is derived from an EMBL/GenBank/DDBJ whole genome shotgun (WGS) entry which is preliminary data.</text>
</comment>
<gene>
    <name evidence="1" type="primary">RAMP1</name>
    <name evidence="1" type="ORF">K3G42_001490</name>
</gene>
<protein>
    <submittedName>
        <fullName evidence="1">Receptor activity-modifying protein 1</fullName>
    </submittedName>
</protein>
<reference evidence="1" key="1">
    <citation type="submission" date="2021-08" db="EMBL/GenBank/DDBJ databases">
        <title>The first chromosome-level gecko genome reveals the dynamic sex chromosomes of Neotropical dwarf geckos (Sphaerodactylidae: Sphaerodactylus).</title>
        <authorList>
            <person name="Pinto B.J."/>
            <person name="Keating S.E."/>
            <person name="Gamble T."/>
        </authorList>
    </citation>
    <scope>NUCLEOTIDE SEQUENCE</scope>
    <source>
        <strain evidence="1">TG3544</strain>
    </source>
</reference>
<name>A0ACB8FZV7_9SAUR</name>
<dbReference type="Proteomes" id="UP000827872">
    <property type="component" value="Linkage Group LG02"/>
</dbReference>
<accession>A0ACB8FZV7</accession>
<organism evidence="1 2">
    <name type="scientific">Sphaerodactylus townsendi</name>
    <dbReference type="NCBI Taxonomy" id="933632"/>
    <lineage>
        <taxon>Eukaryota</taxon>
        <taxon>Metazoa</taxon>
        <taxon>Chordata</taxon>
        <taxon>Craniata</taxon>
        <taxon>Vertebrata</taxon>
        <taxon>Euteleostomi</taxon>
        <taxon>Lepidosauria</taxon>
        <taxon>Squamata</taxon>
        <taxon>Bifurcata</taxon>
        <taxon>Gekkota</taxon>
        <taxon>Sphaerodactylidae</taxon>
        <taxon>Sphaerodactylus</taxon>
    </lineage>
</organism>